<accession>A0A520KYE4</accession>
<evidence type="ECO:0000256" key="2">
    <source>
        <dbReference type="ARBA" id="ARBA00008616"/>
    </source>
</evidence>
<dbReference type="Gene3D" id="3.80.30.20">
    <property type="entry name" value="tm_1862 like domain"/>
    <property type="match status" value="1"/>
</dbReference>
<comment type="function">
    <text evidence="1 11">Catalyzes the methylthiolation of N6-threonylcarbamoyladenosine (t(6)A), leading to the formation of 2-methylthio-N6-threonylcarbamoyladenosine (ms(2)t(6)A) at position 37 in tRNAs that read codons beginning with adenine.</text>
</comment>
<dbReference type="InterPro" id="IPR005839">
    <property type="entry name" value="Methylthiotransferase"/>
</dbReference>
<comment type="cofactor">
    <cofactor evidence="11">
        <name>[4Fe-4S] cluster</name>
        <dbReference type="ChEBI" id="CHEBI:49883"/>
    </cofactor>
    <text evidence="11">Binds 1 or 2 [4Fe-4S] cluster. One cluster is coordinated with 3 cysteines and an exchangeable S-adenosyl-L-methionine.</text>
</comment>
<dbReference type="SMART" id="SM00729">
    <property type="entry name" value="Elp3"/>
    <property type="match status" value="1"/>
</dbReference>
<dbReference type="InterPro" id="IPR023404">
    <property type="entry name" value="rSAM_horseshoe"/>
</dbReference>
<comment type="similarity">
    <text evidence="2 11">Belongs to the methylthiotransferase family. CDKAL1 subfamily.</text>
</comment>
<dbReference type="Gene3D" id="3.40.50.12160">
    <property type="entry name" value="Methylthiotransferase, N-terminal domain"/>
    <property type="match status" value="1"/>
</dbReference>
<protein>
    <recommendedName>
        <fullName evidence="11">tRNA-t(6)A37 methylthiotransferase</fullName>
        <ecNumber evidence="11">2.8.4.5</ecNumber>
    </recommendedName>
</protein>
<dbReference type="Proteomes" id="UP000320766">
    <property type="component" value="Unassembled WGS sequence"/>
</dbReference>
<evidence type="ECO:0000259" key="14">
    <source>
        <dbReference type="PROSITE" id="PS51918"/>
    </source>
</evidence>
<dbReference type="InterPro" id="IPR013848">
    <property type="entry name" value="Methylthiotransferase_N"/>
</dbReference>
<dbReference type="NCBIfam" id="TIGR00089">
    <property type="entry name" value="MiaB/RimO family radical SAM methylthiotransferase"/>
    <property type="match status" value="1"/>
</dbReference>
<dbReference type="SFLD" id="SFLDS00029">
    <property type="entry name" value="Radical_SAM"/>
    <property type="match status" value="1"/>
</dbReference>
<dbReference type="InterPro" id="IPR007197">
    <property type="entry name" value="rSAM"/>
</dbReference>
<keyword evidence="7 11" id="KW-0479">Metal-binding</keyword>
<dbReference type="SFLD" id="SFLDG01082">
    <property type="entry name" value="B12-binding_domain_containing"/>
    <property type="match status" value="1"/>
</dbReference>
<evidence type="ECO:0000256" key="8">
    <source>
        <dbReference type="ARBA" id="ARBA00023004"/>
    </source>
</evidence>
<dbReference type="AlphaFoldDB" id="A0A520KYE4"/>
<organism evidence="15 16">
    <name type="scientific">Candidatus Methanolliviera hydrocarbonicum</name>
    <dbReference type="NCBI Taxonomy" id="2491085"/>
    <lineage>
        <taxon>Archaea</taxon>
        <taxon>Methanobacteriati</taxon>
        <taxon>Methanobacteriota</taxon>
        <taxon>Candidatus Methanoliparia</taxon>
        <taxon>Candidatus Methanoliparales</taxon>
        <taxon>Candidatus Methanollivieraceae</taxon>
        <taxon>Candidatus Methanolliviera</taxon>
    </lineage>
</organism>
<dbReference type="FunFam" id="3.80.30.20:FF:000002">
    <property type="entry name" value="threonylcarbamoyladenosine tRNA methylthiotransferase isoform X2"/>
    <property type="match status" value="1"/>
</dbReference>
<evidence type="ECO:0000256" key="1">
    <source>
        <dbReference type="ARBA" id="ARBA00002399"/>
    </source>
</evidence>
<dbReference type="PROSITE" id="PS51449">
    <property type="entry name" value="MTTASE_N"/>
    <property type="match status" value="1"/>
</dbReference>
<evidence type="ECO:0000256" key="6">
    <source>
        <dbReference type="ARBA" id="ARBA00022694"/>
    </source>
</evidence>
<dbReference type="CDD" id="cd01335">
    <property type="entry name" value="Radical_SAM"/>
    <property type="match status" value="1"/>
</dbReference>
<gene>
    <name evidence="15" type="ORF">EF807_01430</name>
</gene>
<proteinExistence type="inferred from homology"/>
<evidence type="ECO:0000313" key="16">
    <source>
        <dbReference type="Proteomes" id="UP000320766"/>
    </source>
</evidence>
<dbReference type="EMBL" id="RXIL01000027">
    <property type="protein sequence ID" value="RZN72633.1"/>
    <property type="molecule type" value="Genomic_DNA"/>
</dbReference>
<dbReference type="GO" id="GO:0051539">
    <property type="term" value="F:4 iron, 4 sulfur cluster binding"/>
    <property type="evidence" value="ECO:0007669"/>
    <property type="project" value="UniProtKB-UniRule"/>
</dbReference>
<evidence type="ECO:0000313" key="15">
    <source>
        <dbReference type="EMBL" id="RZN72633.1"/>
    </source>
</evidence>
<dbReference type="SUPFAM" id="SSF102114">
    <property type="entry name" value="Radical SAM enzymes"/>
    <property type="match status" value="1"/>
</dbReference>
<dbReference type="GO" id="GO:0046872">
    <property type="term" value="F:metal ion binding"/>
    <property type="evidence" value="ECO:0007669"/>
    <property type="project" value="UniProtKB-UniRule"/>
</dbReference>
<keyword evidence="8 11" id="KW-0408">Iron</keyword>
<evidence type="ECO:0000256" key="3">
    <source>
        <dbReference type="ARBA" id="ARBA00022485"/>
    </source>
</evidence>
<evidence type="ECO:0000259" key="12">
    <source>
        <dbReference type="PROSITE" id="PS50926"/>
    </source>
</evidence>
<keyword evidence="3 11" id="KW-0004">4Fe-4S</keyword>
<dbReference type="Pfam" id="PF04055">
    <property type="entry name" value="Radical_SAM"/>
    <property type="match status" value="1"/>
</dbReference>
<keyword evidence="4 11" id="KW-0808">Transferase</keyword>
<dbReference type="PROSITE" id="PS50926">
    <property type="entry name" value="TRAM"/>
    <property type="match status" value="1"/>
</dbReference>
<dbReference type="PANTHER" id="PTHR11918:SF45">
    <property type="entry name" value="THREONYLCARBAMOYLADENOSINE TRNA METHYLTHIOTRANSFERASE"/>
    <property type="match status" value="1"/>
</dbReference>
<keyword evidence="5 11" id="KW-0949">S-adenosyl-L-methionine</keyword>
<keyword evidence="9 11" id="KW-0411">Iron-sulfur</keyword>
<dbReference type="InterPro" id="IPR038135">
    <property type="entry name" value="Methylthiotransferase_N_sf"/>
</dbReference>
<dbReference type="NCBIfam" id="TIGR01578">
    <property type="entry name" value="MiaB-like-B"/>
    <property type="match status" value="1"/>
</dbReference>
<keyword evidence="6 11" id="KW-0819">tRNA processing</keyword>
<dbReference type="InterPro" id="IPR006466">
    <property type="entry name" value="MiaB-like_arc_euk"/>
</dbReference>
<evidence type="ECO:0000256" key="9">
    <source>
        <dbReference type="ARBA" id="ARBA00023014"/>
    </source>
</evidence>
<sequence length="411" mass="47720">MKIYIESHGCTANEEFARKLEDYLRKKRFEIIKDPKKADTVVLNTCTVIETTERAMLKKIRSFGGEEGEGKKLIVTGCMARIQPEKIRETNRDAIILDQKYFYDLFREEEKNERIVAYNGKNGKIGTVSIGEGCIGNCSYCISKKARGDIKSRSPEEIMEEFKELIKRGVREIRLTGQDVGAYGIDISYDLPRLLKKISRLKGEFYVRVGMMNPHSIEDILDDLILAFESDKIFKFIHIPVQSGSDKVLREMNRRYEVKDFLKIVDAFKSRFGDLGFSTDFIVGFPGESKEDFERSLRLLNACEPNKVNITRYSKRPFTPYADKDRLYGRIKKERSRIMTDEVKRIYKKINKRWVGREVKGVMTEKGKKGGSIARDIFYHQIIIEDKIPLGKKVNIKIEEDRTTYFMGRVI</sequence>
<dbReference type="GO" id="GO:0035598">
    <property type="term" value="F:tRNA (N(6)-L-threonylcarbamoyladenosine(37)-C(2))-methylthiotransferase activity"/>
    <property type="evidence" value="ECO:0007669"/>
    <property type="project" value="UniProtKB-UniRule"/>
</dbReference>
<comment type="catalytic activity">
    <reaction evidence="10 11">
        <text>N(6)-L-threonylcarbamoyladenosine(37) in tRNA + (sulfur carrier)-SH + AH2 + 2 S-adenosyl-L-methionine = 2-methylsulfanyl-N(6)-L-threonylcarbamoyladenosine(37) in tRNA + (sulfur carrier)-H + 5'-deoxyadenosine + L-methionine + A + S-adenosyl-L-homocysteine + 2 H(+)</text>
        <dbReference type="Rhea" id="RHEA:37075"/>
        <dbReference type="Rhea" id="RHEA-COMP:10163"/>
        <dbReference type="Rhea" id="RHEA-COMP:11092"/>
        <dbReference type="Rhea" id="RHEA-COMP:14737"/>
        <dbReference type="Rhea" id="RHEA-COMP:14739"/>
        <dbReference type="ChEBI" id="CHEBI:13193"/>
        <dbReference type="ChEBI" id="CHEBI:15378"/>
        <dbReference type="ChEBI" id="CHEBI:17319"/>
        <dbReference type="ChEBI" id="CHEBI:17499"/>
        <dbReference type="ChEBI" id="CHEBI:29917"/>
        <dbReference type="ChEBI" id="CHEBI:57844"/>
        <dbReference type="ChEBI" id="CHEBI:57856"/>
        <dbReference type="ChEBI" id="CHEBI:59789"/>
        <dbReference type="ChEBI" id="CHEBI:64428"/>
        <dbReference type="ChEBI" id="CHEBI:74418"/>
        <dbReference type="ChEBI" id="CHEBI:74420"/>
        <dbReference type="EC" id="2.8.4.5"/>
    </reaction>
</comment>
<dbReference type="InterPro" id="IPR006638">
    <property type="entry name" value="Elp3/MiaA/NifB-like_rSAM"/>
</dbReference>
<name>A0A520KYE4_9EURY</name>
<evidence type="ECO:0000259" key="13">
    <source>
        <dbReference type="PROSITE" id="PS51449"/>
    </source>
</evidence>
<comment type="caution">
    <text evidence="15">The sequence shown here is derived from an EMBL/GenBank/DDBJ whole genome shotgun (WGS) entry which is preliminary data.</text>
</comment>
<feature type="domain" description="TRAM" evidence="12">
    <location>
        <begin position="352"/>
        <end position="411"/>
    </location>
</feature>
<dbReference type="Pfam" id="PF00919">
    <property type="entry name" value="UPF0004"/>
    <property type="match status" value="1"/>
</dbReference>
<evidence type="ECO:0000256" key="4">
    <source>
        <dbReference type="ARBA" id="ARBA00022679"/>
    </source>
</evidence>
<dbReference type="PROSITE" id="PS51918">
    <property type="entry name" value="RADICAL_SAM"/>
    <property type="match status" value="1"/>
</dbReference>
<dbReference type="EC" id="2.8.4.5" evidence="11"/>
<evidence type="ECO:0000256" key="7">
    <source>
        <dbReference type="ARBA" id="ARBA00022723"/>
    </source>
</evidence>
<dbReference type="InterPro" id="IPR002792">
    <property type="entry name" value="TRAM_dom"/>
</dbReference>
<evidence type="ECO:0000256" key="5">
    <source>
        <dbReference type="ARBA" id="ARBA00022691"/>
    </source>
</evidence>
<evidence type="ECO:0000256" key="11">
    <source>
        <dbReference type="RuleBase" id="RU368081"/>
    </source>
</evidence>
<dbReference type="InterPro" id="IPR058240">
    <property type="entry name" value="rSAM_sf"/>
</dbReference>
<reference evidence="15 16" key="1">
    <citation type="journal article" date="2019" name="Nat. Microbiol.">
        <title>Wide diversity of methane and short-chain alkane metabolisms in uncultured archaea.</title>
        <authorList>
            <person name="Borrel G."/>
            <person name="Adam P.S."/>
            <person name="McKay L.J."/>
            <person name="Chen L.X."/>
            <person name="Sierra-Garcia I.N."/>
            <person name="Sieber C.M."/>
            <person name="Letourneur Q."/>
            <person name="Ghozlane A."/>
            <person name="Andersen G.L."/>
            <person name="Li W.J."/>
            <person name="Hallam S.J."/>
            <person name="Muyzer G."/>
            <person name="de Oliveira V.M."/>
            <person name="Inskeep W.P."/>
            <person name="Banfield J.F."/>
            <person name="Gribaldo S."/>
        </authorList>
    </citation>
    <scope>NUCLEOTIDE SEQUENCE [LARGE SCALE GENOMIC DNA]</scope>
    <source>
        <strain evidence="15">NM1b</strain>
    </source>
</reference>
<dbReference type="PANTHER" id="PTHR11918">
    <property type="entry name" value="RADICAL SAM PROTEINS"/>
    <property type="match status" value="1"/>
</dbReference>
<feature type="domain" description="Radical SAM core" evidence="14">
    <location>
        <begin position="120"/>
        <end position="353"/>
    </location>
</feature>
<evidence type="ECO:0000256" key="10">
    <source>
        <dbReference type="ARBA" id="ARBA00051661"/>
    </source>
</evidence>
<feature type="domain" description="MTTase N-terminal" evidence="13">
    <location>
        <begin position="1"/>
        <end position="114"/>
    </location>
</feature>